<keyword evidence="5" id="KW-1185">Reference proteome</keyword>
<dbReference type="GO" id="GO:0005737">
    <property type="term" value="C:cytoplasm"/>
    <property type="evidence" value="ECO:0007669"/>
    <property type="project" value="TreeGrafter"/>
</dbReference>
<protein>
    <submittedName>
        <fullName evidence="4">Thiazole tautomerase (Transcriptional regulator TenI)</fullName>
    </submittedName>
</protein>
<dbReference type="PANTHER" id="PTHR20857:SF22">
    <property type="entry name" value="THIAZOLE TAUTOMERASE"/>
    <property type="match status" value="1"/>
</dbReference>
<gene>
    <name evidence="4" type="ORF">SAMN06264849_102357</name>
</gene>
<feature type="domain" description="Thiamine phosphate synthase/TenI" evidence="3">
    <location>
        <begin position="7"/>
        <end position="179"/>
    </location>
</feature>
<dbReference type="Gene3D" id="3.20.20.70">
    <property type="entry name" value="Aldolase class I"/>
    <property type="match status" value="1"/>
</dbReference>
<dbReference type="EMBL" id="FXTI01000002">
    <property type="protein sequence ID" value="SMO49905.1"/>
    <property type="molecule type" value="Genomic_DNA"/>
</dbReference>
<dbReference type="GO" id="GO:0004789">
    <property type="term" value="F:thiamine-phosphate diphosphorylase activity"/>
    <property type="evidence" value="ECO:0007669"/>
    <property type="project" value="TreeGrafter"/>
</dbReference>
<sequence length="205" mass="22284">MGELHFISRPDQSLSDLVRQCQMIQPFVDWIHLRKKDLSSKMLVQWGKELIEAAGVEPSQLVINSDREVAEVLGCGGIHVPEGDSVPLQLKSRGIRIGCSVHSLQSAIGKEKEGADYLFFGHIFKSKSKPGLTPLGLNALQKVVNGVKIPVVAIGGVSRDQMSLLSKTGCAGVAVISAIADTSDPRDAAKRMREKLSSWREETVQ</sequence>
<dbReference type="Pfam" id="PF02581">
    <property type="entry name" value="TMP-TENI"/>
    <property type="match status" value="1"/>
</dbReference>
<dbReference type="RefSeq" id="WP_185956040.1">
    <property type="nucleotide sequence ID" value="NZ_FXTI01000002.1"/>
</dbReference>
<keyword evidence="2" id="KW-0784">Thiamine biosynthesis</keyword>
<dbReference type="InterPro" id="IPR013785">
    <property type="entry name" value="Aldolase_TIM"/>
</dbReference>
<evidence type="ECO:0000313" key="5">
    <source>
        <dbReference type="Proteomes" id="UP000315636"/>
    </source>
</evidence>
<dbReference type="PANTHER" id="PTHR20857">
    <property type="entry name" value="THIAMINE-PHOSPHATE PYROPHOSPHORYLASE"/>
    <property type="match status" value="1"/>
</dbReference>
<dbReference type="InterPro" id="IPR022998">
    <property type="entry name" value="ThiamineP_synth_TenI"/>
</dbReference>
<dbReference type="Proteomes" id="UP000315636">
    <property type="component" value="Unassembled WGS sequence"/>
</dbReference>
<evidence type="ECO:0000259" key="3">
    <source>
        <dbReference type="Pfam" id="PF02581"/>
    </source>
</evidence>
<name>A0A521BS77_9BACL</name>
<evidence type="ECO:0000256" key="2">
    <source>
        <dbReference type="ARBA" id="ARBA00022977"/>
    </source>
</evidence>
<dbReference type="InterPro" id="IPR036206">
    <property type="entry name" value="ThiamineP_synth_sf"/>
</dbReference>
<evidence type="ECO:0000256" key="1">
    <source>
        <dbReference type="ARBA" id="ARBA00004948"/>
    </source>
</evidence>
<dbReference type="SUPFAM" id="SSF51391">
    <property type="entry name" value="Thiamin phosphate synthase"/>
    <property type="match status" value="1"/>
</dbReference>
<dbReference type="AlphaFoldDB" id="A0A521BS77"/>
<proteinExistence type="predicted"/>
<reference evidence="4 5" key="1">
    <citation type="submission" date="2017-05" db="EMBL/GenBank/DDBJ databases">
        <authorList>
            <person name="Varghese N."/>
            <person name="Submissions S."/>
        </authorList>
    </citation>
    <scope>NUCLEOTIDE SEQUENCE [LARGE SCALE GENOMIC DNA]</scope>
    <source>
        <strain evidence="4 5">DSM 45474</strain>
    </source>
</reference>
<evidence type="ECO:0000313" key="4">
    <source>
        <dbReference type="EMBL" id="SMO49905.1"/>
    </source>
</evidence>
<dbReference type="GO" id="GO:0009228">
    <property type="term" value="P:thiamine biosynthetic process"/>
    <property type="evidence" value="ECO:0007669"/>
    <property type="project" value="UniProtKB-KW"/>
</dbReference>
<comment type="pathway">
    <text evidence="1">Cofactor biosynthesis; thiamine diphosphate biosynthesis.</text>
</comment>
<accession>A0A521BS77</accession>
<dbReference type="CDD" id="cd00564">
    <property type="entry name" value="TMP_TenI"/>
    <property type="match status" value="1"/>
</dbReference>
<organism evidence="4 5">
    <name type="scientific">Melghirimyces algeriensis</name>
    <dbReference type="NCBI Taxonomy" id="910412"/>
    <lineage>
        <taxon>Bacteria</taxon>
        <taxon>Bacillati</taxon>
        <taxon>Bacillota</taxon>
        <taxon>Bacilli</taxon>
        <taxon>Bacillales</taxon>
        <taxon>Thermoactinomycetaceae</taxon>
        <taxon>Melghirimyces</taxon>
    </lineage>
</organism>